<accession>A0A842AEU2</accession>
<evidence type="ECO:0000259" key="1">
    <source>
        <dbReference type="Pfam" id="PF09643"/>
    </source>
</evidence>
<dbReference type="AlphaFoldDB" id="A0A842AEU2"/>
<gene>
    <name evidence="2" type="ORF">HB904_09395</name>
</gene>
<comment type="caution">
    <text evidence="2">The sequence shown here is derived from an EMBL/GenBank/DDBJ whole genome shotgun (WGS) entry which is preliminary data.</text>
</comment>
<dbReference type="InterPro" id="IPR010024">
    <property type="entry name" value="CHP16711"/>
</dbReference>
<dbReference type="InterPro" id="IPR019096">
    <property type="entry name" value="YopX_protein"/>
</dbReference>
<organism evidence="2 3">
    <name type="scientific">Listeria booriae</name>
    <dbReference type="NCBI Taxonomy" id="1552123"/>
    <lineage>
        <taxon>Bacteria</taxon>
        <taxon>Bacillati</taxon>
        <taxon>Bacillota</taxon>
        <taxon>Bacilli</taxon>
        <taxon>Bacillales</taxon>
        <taxon>Listeriaceae</taxon>
        <taxon>Listeria</taxon>
    </lineage>
</organism>
<dbReference type="Proteomes" id="UP000574104">
    <property type="component" value="Unassembled WGS sequence"/>
</dbReference>
<evidence type="ECO:0000313" key="2">
    <source>
        <dbReference type="EMBL" id="MBC1616403.1"/>
    </source>
</evidence>
<reference evidence="2 3" key="1">
    <citation type="submission" date="2020-03" db="EMBL/GenBank/DDBJ databases">
        <title>Soil Listeria distribution.</title>
        <authorList>
            <person name="Liao J."/>
            <person name="Wiedmann M."/>
        </authorList>
    </citation>
    <scope>NUCLEOTIDE SEQUENCE [LARGE SCALE GENOMIC DNA]</scope>
    <source>
        <strain evidence="2 3">FSL L7-1299</strain>
    </source>
</reference>
<dbReference type="InterPro" id="IPR023385">
    <property type="entry name" value="YopX-like_C"/>
</dbReference>
<dbReference type="Gene3D" id="2.30.30.290">
    <property type="entry name" value="YopX-like domains"/>
    <property type="match status" value="1"/>
</dbReference>
<dbReference type="Pfam" id="PF09643">
    <property type="entry name" value="YopX"/>
    <property type="match status" value="1"/>
</dbReference>
<dbReference type="EMBL" id="JAARSH010000005">
    <property type="protein sequence ID" value="MBC1616403.1"/>
    <property type="molecule type" value="Genomic_DNA"/>
</dbReference>
<sequence>MNMRPIKFRAWDEAEKRWLNIDEFFIFYDGTIFLVTWLDDSVYDDAVTLGRAGENIKLVQYTGLKDKNGKKVFEGDILRVTEMSEGYKSAELEVKEFKAPVVFDDYGWILYDKEDTGYPLVILDRTFDSIGTDTEIEILGNLYDSPELLEVGAQK</sequence>
<dbReference type="NCBIfam" id="TIGR01671">
    <property type="entry name" value="phage_TIGR01671"/>
    <property type="match status" value="1"/>
</dbReference>
<protein>
    <recommendedName>
        <fullName evidence="1">YopX protein domain-containing protein</fullName>
    </recommendedName>
</protein>
<name>A0A842AEU2_9LIST</name>
<evidence type="ECO:0000313" key="3">
    <source>
        <dbReference type="Proteomes" id="UP000574104"/>
    </source>
</evidence>
<feature type="domain" description="YopX protein" evidence="1">
    <location>
        <begin position="7"/>
        <end position="150"/>
    </location>
</feature>
<proteinExistence type="predicted"/>
<dbReference type="SUPFAM" id="SSF159006">
    <property type="entry name" value="YopX-like"/>
    <property type="match status" value="1"/>
</dbReference>